<gene>
    <name evidence="1" type="ORF">R1flu_015486</name>
</gene>
<evidence type="ECO:0000313" key="2">
    <source>
        <dbReference type="Proteomes" id="UP001605036"/>
    </source>
</evidence>
<sequence>MWICHDPSPCCGWHCVWIELYNDYSLLPLHATALFKGKAKHLHKVAPSDEVLTMEKGKSWMLPGYRSIIYCAAMHARSGAGKLKLDTAGSSGANLRM</sequence>
<dbReference type="Proteomes" id="UP001605036">
    <property type="component" value="Unassembled WGS sequence"/>
</dbReference>
<proteinExistence type="predicted"/>
<dbReference type="AlphaFoldDB" id="A0ABD1YJE9"/>
<keyword evidence="2" id="KW-1185">Reference proteome</keyword>
<evidence type="ECO:0000313" key="1">
    <source>
        <dbReference type="EMBL" id="KAL2630800.1"/>
    </source>
</evidence>
<reference evidence="1 2" key="1">
    <citation type="submission" date="2024-09" db="EMBL/GenBank/DDBJ databases">
        <title>Chromosome-scale assembly of Riccia fluitans.</title>
        <authorList>
            <person name="Paukszto L."/>
            <person name="Sawicki J."/>
            <person name="Karawczyk K."/>
            <person name="Piernik-Szablinska J."/>
            <person name="Szczecinska M."/>
            <person name="Mazdziarz M."/>
        </authorList>
    </citation>
    <scope>NUCLEOTIDE SEQUENCE [LARGE SCALE GENOMIC DNA]</scope>
    <source>
        <strain evidence="1">Rf_01</strain>
        <tissue evidence="1">Aerial parts of the thallus</tissue>
    </source>
</reference>
<organism evidence="1 2">
    <name type="scientific">Riccia fluitans</name>
    <dbReference type="NCBI Taxonomy" id="41844"/>
    <lineage>
        <taxon>Eukaryota</taxon>
        <taxon>Viridiplantae</taxon>
        <taxon>Streptophyta</taxon>
        <taxon>Embryophyta</taxon>
        <taxon>Marchantiophyta</taxon>
        <taxon>Marchantiopsida</taxon>
        <taxon>Marchantiidae</taxon>
        <taxon>Marchantiales</taxon>
        <taxon>Ricciaceae</taxon>
        <taxon>Riccia</taxon>
    </lineage>
</organism>
<dbReference type="EMBL" id="JBHFFA010000004">
    <property type="protein sequence ID" value="KAL2630800.1"/>
    <property type="molecule type" value="Genomic_DNA"/>
</dbReference>
<accession>A0ABD1YJE9</accession>
<protein>
    <submittedName>
        <fullName evidence="1">Uncharacterized protein</fullName>
    </submittedName>
</protein>
<name>A0ABD1YJE9_9MARC</name>
<comment type="caution">
    <text evidence="1">The sequence shown here is derived from an EMBL/GenBank/DDBJ whole genome shotgun (WGS) entry which is preliminary data.</text>
</comment>